<name>A0AAV4F7Z9_9GAST</name>
<dbReference type="EMBL" id="BMAT01004146">
    <property type="protein sequence ID" value="GFR69099.1"/>
    <property type="molecule type" value="Genomic_DNA"/>
</dbReference>
<feature type="compositionally biased region" description="Basic and acidic residues" evidence="1">
    <location>
        <begin position="145"/>
        <end position="178"/>
    </location>
</feature>
<proteinExistence type="predicted"/>
<organism evidence="2 3">
    <name type="scientific">Elysia marginata</name>
    <dbReference type="NCBI Taxonomy" id="1093978"/>
    <lineage>
        <taxon>Eukaryota</taxon>
        <taxon>Metazoa</taxon>
        <taxon>Spiralia</taxon>
        <taxon>Lophotrochozoa</taxon>
        <taxon>Mollusca</taxon>
        <taxon>Gastropoda</taxon>
        <taxon>Heterobranchia</taxon>
        <taxon>Euthyneura</taxon>
        <taxon>Panpulmonata</taxon>
        <taxon>Sacoglossa</taxon>
        <taxon>Placobranchoidea</taxon>
        <taxon>Plakobranchidae</taxon>
        <taxon>Elysia</taxon>
    </lineage>
</organism>
<feature type="compositionally biased region" description="Basic and acidic residues" evidence="1">
    <location>
        <begin position="115"/>
        <end position="133"/>
    </location>
</feature>
<comment type="caution">
    <text evidence="2">The sequence shown here is derived from an EMBL/GenBank/DDBJ whole genome shotgun (WGS) entry which is preliminary data.</text>
</comment>
<protein>
    <submittedName>
        <fullName evidence="2">Uncharacterized protein</fullName>
    </submittedName>
</protein>
<evidence type="ECO:0000313" key="3">
    <source>
        <dbReference type="Proteomes" id="UP000762676"/>
    </source>
</evidence>
<dbReference type="AlphaFoldDB" id="A0AAV4F7Z9"/>
<gene>
    <name evidence="2" type="ORF">ElyMa_002040800</name>
</gene>
<dbReference type="Proteomes" id="UP000762676">
    <property type="component" value="Unassembled WGS sequence"/>
</dbReference>
<feature type="region of interest" description="Disordered" evidence="1">
    <location>
        <begin position="89"/>
        <end position="209"/>
    </location>
</feature>
<reference evidence="2 3" key="1">
    <citation type="journal article" date="2021" name="Elife">
        <title>Chloroplast acquisition without the gene transfer in kleptoplastic sea slugs, Plakobranchus ocellatus.</title>
        <authorList>
            <person name="Maeda T."/>
            <person name="Takahashi S."/>
            <person name="Yoshida T."/>
            <person name="Shimamura S."/>
            <person name="Takaki Y."/>
            <person name="Nagai Y."/>
            <person name="Toyoda A."/>
            <person name="Suzuki Y."/>
            <person name="Arimoto A."/>
            <person name="Ishii H."/>
            <person name="Satoh N."/>
            <person name="Nishiyama T."/>
            <person name="Hasebe M."/>
            <person name="Maruyama T."/>
            <person name="Minagawa J."/>
            <person name="Obokata J."/>
            <person name="Shigenobu S."/>
        </authorList>
    </citation>
    <scope>NUCLEOTIDE SEQUENCE [LARGE SCALE GENOMIC DNA]</scope>
</reference>
<sequence length="227" mass="25869">MRQFLSKEAMMITERKKWVKKRPVKKNDEEGLVKRVAEKRNTRRIAKITPTVKSPKRKSPPRVPLMMKRREKNLVVVVWICSRGKKAEECEELCSRPVDEPERESSFEEPSAENPLEHPKKESDCENPIKEPECEIPAIDSGCEDSMKELEGKSSVKELEDENPPKEPEVETSVKEADEVSPPEEAPEEQVTPTASEEQPETVEAAADEVLRKSLANEEDVELLVLL</sequence>
<keyword evidence="3" id="KW-1185">Reference proteome</keyword>
<evidence type="ECO:0000313" key="2">
    <source>
        <dbReference type="EMBL" id="GFR69099.1"/>
    </source>
</evidence>
<feature type="compositionally biased region" description="Acidic residues" evidence="1">
    <location>
        <begin position="179"/>
        <end position="188"/>
    </location>
</feature>
<feature type="region of interest" description="Disordered" evidence="1">
    <location>
        <begin position="37"/>
        <end position="62"/>
    </location>
</feature>
<feature type="compositionally biased region" description="Basic and acidic residues" evidence="1">
    <location>
        <begin position="89"/>
        <end position="106"/>
    </location>
</feature>
<evidence type="ECO:0000256" key="1">
    <source>
        <dbReference type="SAM" id="MobiDB-lite"/>
    </source>
</evidence>
<accession>A0AAV4F7Z9</accession>